<protein>
    <submittedName>
        <fullName evidence="1">Uncharacterized protein</fullName>
    </submittedName>
</protein>
<evidence type="ECO:0000313" key="2">
    <source>
        <dbReference type="Proteomes" id="UP000317909"/>
    </source>
</evidence>
<dbReference type="Proteomes" id="UP000317909">
    <property type="component" value="Chromosome"/>
</dbReference>
<evidence type="ECO:0000313" key="1">
    <source>
        <dbReference type="EMBL" id="QDT73663.1"/>
    </source>
</evidence>
<reference evidence="1 2" key="1">
    <citation type="submission" date="2019-02" db="EMBL/GenBank/DDBJ databases">
        <title>Deep-cultivation of Planctomycetes and their phenomic and genomic characterization uncovers novel biology.</title>
        <authorList>
            <person name="Wiegand S."/>
            <person name="Jogler M."/>
            <person name="Boedeker C."/>
            <person name="Pinto D."/>
            <person name="Vollmers J."/>
            <person name="Rivas-Marin E."/>
            <person name="Kohn T."/>
            <person name="Peeters S.H."/>
            <person name="Heuer A."/>
            <person name="Rast P."/>
            <person name="Oberbeckmann S."/>
            <person name="Bunk B."/>
            <person name="Jeske O."/>
            <person name="Meyerdierks A."/>
            <person name="Storesund J.E."/>
            <person name="Kallscheuer N."/>
            <person name="Luecker S."/>
            <person name="Lage O.M."/>
            <person name="Pohl T."/>
            <person name="Merkel B.J."/>
            <person name="Hornburger P."/>
            <person name="Mueller R.-W."/>
            <person name="Bruemmer F."/>
            <person name="Labrenz M."/>
            <person name="Spormann A.M."/>
            <person name="Op den Camp H."/>
            <person name="Overmann J."/>
            <person name="Amann R."/>
            <person name="Jetten M.S.M."/>
            <person name="Mascher T."/>
            <person name="Medema M.H."/>
            <person name="Devos D.P."/>
            <person name="Kaster A.-K."/>
            <person name="Ovreas L."/>
            <person name="Rohde M."/>
            <person name="Galperin M.Y."/>
            <person name="Jogler C."/>
        </authorList>
    </citation>
    <scope>NUCLEOTIDE SEQUENCE [LARGE SCALE GENOMIC DNA]</scope>
    <source>
        <strain evidence="1 2">I41</strain>
    </source>
</reference>
<dbReference type="KEGG" id="llh:I41_28530"/>
<name>A0A517TZ57_9BACT</name>
<dbReference type="AlphaFoldDB" id="A0A517TZ57"/>
<dbReference type="EMBL" id="CP036339">
    <property type="protein sequence ID" value="QDT73663.1"/>
    <property type="molecule type" value="Genomic_DNA"/>
</dbReference>
<keyword evidence="2" id="KW-1185">Reference proteome</keyword>
<sequence length="53" mass="6273">MTRGPGIEQYDEQSECFPRYRLSCNHLARMLMPKRPKWRADESNQLFGDVSRA</sequence>
<accession>A0A517TZ57</accession>
<organism evidence="1 2">
    <name type="scientific">Lacipirellula limnantheis</name>
    <dbReference type="NCBI Taxonomy" id="2528024"/>
    <lineage>
        <taxon>Bacteria</taxon>
        <taxon>Pseudomonadati</taxon>
        <taxon>Planctomycetota</taxon>
        <taxon>Planctomycetia</taxon>
        <taxon>Pirellulales</taxon>
        <taxon>Lacipirellulaceae</taxon>
        <taxon>Lacipirellula</taxon>
    </lineage>
</organism>
<proteinExistence type="predicted"/>
<gene>
    <name evidence="1" type="ORF">I41_28530</name>
</gene>